<accession>A0ABW1DEK9</accession>
<protein>
    <recommendedName>
        <fullName evidence="3">Transcription regulator PadR N-terminal domain-containing protein</fullName>
    </recommendedName>
</protein>
<dbReference type="RefSeq" id="WP_380044995.1">
    <property type="nucleotide sequence ID" value="NZ_JBHSOH010000001.1"/>
</dbReference>
<organism evidence="1 2">
    <name type="scientific">Deinococcus petrolearius</name>
    <dbReference type="NCBI Taxonomy" id="1751295"/>
    <lineage>
        <taxon>Bacteria</taxon>
        <taxon>Thermotogati</taxon>
        <taxon>Deinococcota</taxon>
        <taxon>Deinococci</taxon>
        <taxon>Deinococcales</taxon>
        <taxon>Deinococcaceae</taxon>
        <taxon>Deinococcus</taxon>
    </lineage>
</organism>
<reference evidence="2" key="1">
    <citation type="journal article" date="2019" name="Int. J. Syst. Evol. Microbiol.">
        <title>The Global Catalogue of Microorganisms (GCM) 10K type strain sequencing project: providing services to taxonomists for standard genome sequencing and annotation.</title>
        <authorList>
            <consortium name="The Broad Institute Genomics Platform"/>
            <consortium name="The Broad Institute Genome Sequencing Center for Infectious Disease"/>
            <person name="Wu L."/>
            <person name="Ma J."/>
        </authorList>
    </citation>
    <scope>NUCLEOTIDE SEQUENCE [LARGE SCALE GENOMIC DNA]</scope>
    <source>
        <strain evidence="2">CGMCC 1.15053</strain>
    </source>
</reference>
<comment type="caution">
    <text evidence="1">The sequence shown here is derived from an EMBL/GenBank/DDBJ whole genome shotgun (WGS) entry which is preliminary data.</text>
</comment>
<dbReference type="SUPFAM" id="SSF46785">
    <property type="entry name" value="Winged helix' DNA-binding domain"/>
    <property type="match status" value="1"/>
</dbReference>
<dbReference type="Proteomes" id="UP001595979">
    <property type="component" value="Unassembled WGS sequence"/>
</dbReference>
<dbReference type="InterPro" id="IPR036390">
    <property type="entry name" value="WH_DNA-bd_sf"/>
</dbReference>
<dbReference type="EMBL" id="JBHSOH010000001">
    <property type="protein sequence ID" value="MFC5846715.1"/>
    <property type="molecule type" value="Genomic_DNA"/>
</dbReference>
<gene>
    <name evidence="1" type="ORF">ACFPQ6_00190</name>
</gene>
<proteinExistence type="predicted"/>
<evidence type="ECO:0008006" key="3">
    <source>
        <dbReference type="Google" id="ProtNLM"/>
    </source>
</evidence>
<sequence length="90" mass="10138">MKLRSGSPGYLLLRHACAQEMTVAELIDRLAERLGVLLDYENARRVVYDLAQCGYLRRTNPQVTAPHPARYVLTGLGEVELERLWAKAVA</sequence>
<evidence type="ECO:0000313" key="1">
    <source>
        <dbReference type="EMBL" id="MFC5846715.1"/>
    </source>
</evidence>
<keyword evidence="2" id="KW-1185">Reference proteome</keyword>
<evidence type="ECO:0000313" key="2">
    <source>
        <dbReference type="Proteomes" id="UP001595979"/>
    </source>
</evidence>
<name>A0ABW1DEK9_9DEIO</name>